<keyword evidence="7 15" id="KW-0418">Kinase</keyword>
<keyword evidence="16" id="KW-1185">Reference proteome</keyword>
<accession>A0ABW4E650</accession>
<dbReference type="Pfam" id="PF13614">
    <property type="entry name" value="AAA_31"/>
    <property type="match status" value="1"/>
</dbReference>
<comment type="caution">
    <text evidence="15">The sequence shown here is derived from an EMBL/GenBank/DDBJ whole genome shotgun (WGS) entry which is preliminary data.</text>
</comment>
<keyword evidence="5 15" id="KW-0808">Transferase</keyword>
<dbReference type="Proteomes" id="UP001597252">
    <property type="component" value="Unassembled WGS sequence"/>
</dbReference>
<evidence type="ECO:0000256" key="11">
    <source>
        <dbReference type="ARBA" id="ARBA00023169"/>
    </source>
</evidence>
<evidence type="ECO:0000256" key="9">
    <source>
        <dbReference type="ARBA" id="ARBA00022903"/>
    </source>
</evidence>
<dbReference type="PANTHER" id="PTHR32309:SF13">
    <property type="entry name" value="FERRIC ENTEROBACTIN TRANSPORT PROTEIN FEPE"/>
    <property type="match status" value="1"/>
</dbReference>
<dbReference type="InterPro" id="IPR025669">
    <property type="entry name" value="AAA_dom"/>
</dbReference>
<protein>
    <recommendedName>
        <fullName evidence="4">Tyrosine-protein kinase CpsD</fullName>
        <ecNumber evidence="3">2.7.10.2</ecNumber>
    </recommendedName>
</protein>
<keyword evidence="6" id="KW-0547">Nucleotide-binding</keyword>
<dbReference type="InterPro" id="IPR005702">
    <property type="entry name" value="Wzc-like_C"/>
</dbReference>
<dbReference type="EC" id="2.7.10.2" evidence="3"/>
<evidence type="ECO:0000256" key="1">
    <source>
        <dbReference type="ARBA" id="ARBA00005132"/>
    </source>
</evidence>
<evidence type="ECO:0000256" key="8">
    <source>
        <dbReference type="ARBA" id="ARBA00022840"/>
    </source>
</evidence>
<dbReference type="InterPro" id="IPR027417">
    <property type="entry name" value="P-loop_NTPase"/>
</dbReference>
<dbReference type="NCBIfam" id="TIGR01007">
    <property type="entry name" value="eps_fam"/>
    <property type="match status" value="1"/>
</dbReference>
<keyword evidence="9" id="KW-0972">Capsule biogenesis/degradation</keyword>
<reference evidence="16" key="1">
    <citation type="journal article" date="2019" name="Int. J. Syst. Evol. Microbiol.">
        <title>The Global Catalogue of Microorganisms (GCM) 10K type strain sequencing project: providing services to taxonomists for standard genome sequencing and annotation.</title>
        <authorList>
            <consortium name="The Broad Institute Genomics Platform"/>
            <consortium name="The Broad Institute Genome Sequencing Center for Infectious Disease"/>
            <person name="Wu L."/>
            <person name="Ma J."/>
        </authorList>
    </citation>
    <scope>NUCLEOTIDE SEQUENCE [LARGE SCALE GENOMIC DNA]</scope>
    <source>
        <strain evidence="16">CCM 8903</strain>
    </source>
</reference>
<evidence type="ECO:0000256" key="2">
    <source>
        <dbReference type="ARBA" id="ARBA00007316"/>
    </source>
</evidence>
<keyword evidence="10" id="KW-0829">Tyrosine-protein kinase</keyword>
<evidence type="ECO:0000256" key="7">
    <source>
        <dbReference type="ARBA" id="ARBA00022777"/>
    </source>
</evidence>
<dbReference type="Gene3D" id="3.40.50.300">
    <property type="entry name" value="P-loop containing nucleotide triphosphate hydrolases"/>
    <property type="match status" value="1"/>
</dbReference>
<dbReference type="GO" id="GO:0004715">
    <property type="term" value="F:non-membrane spanning protein tyrosine kinase activity"/>
    <property type="evidence" value="ECO:0007669"/>
    <property type="project" value="UniProtKB-EC"/>
</dbReference>
<evidence type="ECO:0000256" key="12">
    <source>
        <dbReference type="ARBA" id="ARBA00024964"/>
    </source>
</evidence>
<comment type="pathway">
    <text evidence="1">Capsule biogenesis; capsule polysaccharide biosynthesis.</text>
</comment>
<evidence type="ECO:0000259" key="14">
    <source>
        <dbReference type="Pfam" id="PF13614"/>
    </source>
</evidence>
<proteinExistence type="inferred from homology"/>
<name>A0ABW4E650_9LACO</name>
<evidence type="ECO:0000256" key="4">
    <source>
        <dbReference type="ARBA" id="ARBA00019200"/>
    </source>
</evidence>
<comment type="catalytic activity">
    <reaction evidence="13">
        <text>L-tyrosyl-[protein] + ATP = O-phospho-L-tyrosyl-[protein] + ADP + H(+)</text>
        <dbReference type="Rhea" id="RHEA:10596"/>
        <dbReference type="Rhea" id="RHEA-COMP:10136"/>
        <dbReference type="Rhea" id="RHEA-COMP:20101"/>
        <dbReference type="ChEBI" id="CHEBI:15378"/>
        <dbReference type="ChEBI" id="CHEBI:30616"/>
        <dbReference type="ChEBI" id="CHEBI:46858"/>
        <dbReference type="ChEBI" id="CHEBI:61978"/>
        <dbReference type="ChEBI" id="CHEBI:456216"/>
        <dbReference type="EC" id="2.7.10.2"/>
    </reaction>
</comment>
<evidence type="ECO:0000313" key="16">
    <source>
        <dbReference type="Proteomes" id="UP001597252"/>
    </source>
</evidence>
<evidence type="ECO:0000256" key="5">
    <source>
        <dbReference type="ARBA" id="ARBA00022679"/>
    </source>
</evidence>
<comment type="function">
    <text evidence="12">Involved in the regulation of capsular polysaccharide biosynthesis. Autophosphorylation of CpsD attenuates its activity and reduces the level of encapsulation. May be part of a complex that directs the coordinated polymerization and export to the cell surface of the capsular polysaccharide.</text>
</comment>
<feature type="domain" description="AAA" evidence="14">
    <location>
        <begin position="65"/>
        <end position="186"/>
    </location>
</feature>
<evidence type="ECO:0000256" key="6">
    <source>
        <dbReference type="ARBA" id="ARBA00022741"/>
    </source>
</evidence>
<evidence type="ECO:0000256" key="13">
    <source>
        <dbReference type="ARBA" id="ARBA00051245"/>
    </source>
</evidence>
<dbReference type="EMBL" id="JBHTON010000009">
    <property type="protein sequence ID" value="MFD1484448.1"/>
    <property type="molecule type" value="Genomic_DNA"/>
</dbReference>
<gene>
    <name evidence="15" type="ORF">ACFQ5J_04275</name>
</gene>
<sequence>MKLFHRKQRQLDDQSMTKGVSLVTDYDPKSQVSEQYRTLRTNIAFSAADKQLQTLVFTSSSASEGKSTVAANVAVTFANQGLRTLLVDADTRRPTVHATFGLLNERGLVNLLTAKTELDLADYIVPTSIVKLSVLPTGPLPPNPSELLSSKRMERLIDTLAAHYDMVIFDVPPLDSVTDAQILASKVDATVLVVPYGIAQKGAVLAAKAMLEKVDANIIGAVQNRVPHDAGGYYGYGYGYGYYGYSSYKRKED</sequence>
<dbReference type="CDD" id="cd05387">
    <property type="entry name" value="BY-kinase"/>
    <property type="match status" value="1"/>
</dbReference>
<dbReference type="RefSeq" id="WP_125752582.1">
    <property type="nucleotide sequence ID" value="NZ_JBHTON010000009.1"/>
</dbReference>
<dbReference type="SUPFAM" id="SSF52540">
    <property type="entry name" value="P-loop containing nucleoside triphosphate hydrolases"/>
    <property type="match status" value="1"/>
</dbReference>
<dbReference type="InterPro" id="IPR050445">
    <property type="entry name" value="Bact_polysacc_biosynth/exp"/>
</dbReference>
<keyword evidence="8" id="KW-0067">ATP-binding</keyword>
<dbReference type="PANTHER" id="PTHR32309">
    <property type="entry name" value="TYROSINE-PROTEIN KINASE"/>
    <property type="match status" value="1"/>
</dbReference>
<evidence type="ECO:0000256" key="10">
    <source>
        <dbReference type="ARBA" id="ARBA00023137"/>
    </source>
</evidence>
<organism evidence="15 16">
    <name type="scientific">Lacticaseibacillus baoqingensis</name>
    <dbReference type="NCBI Taxonomy" id="2486013"/>
    <lineage>
        <taxon>Bacteria</taxon>
        <taxon>Bacillati</taxon>
        <taxon>Bacillota</taxon>
        <taxon>Bacilli</taxon>
        <taxon>Lactobacillales</taxon>
        <taxon>Lactobacillaceae</taxon>
        <taxon>Lacticaseibacillus</taxon>
    </lineage>
</organism>
<evidence type="ECO:0000256" key="3">
    <source>
        <dbReference type="ARBA" id="ARBA00011903"/>
    </source>
</evidence>
<comment type="similarity">
    <text evidence="2">Belongs to the CpsD/CapB family.</text>
</comment>
<keyword evidence="11" id="KW-0270">Exopolysaccharide synthesis</keyword>
<evidence type="ECO:0000313" key="15">
    <source>
        <dbReference type="EMBL" id="MFD1484448.1"/>
    </source>
</evidence>